<comment type="caution">
    <text evidence="12">The sequence shown here is derived from an EMBL/GenBank/DDBJ whole genome shotgun (WGS) entry which is preliminary data.</text>
</comment>
<dbReference type="GO" id="GO:0016887">
    <property type="term" value="F:ATP hydrolysis activity"/>
    <property type="evidence" value="ECO:0007669"/>
    <property type="project" value="InterPro"/>
</dbReference>
<feature type="domain" description="ABC transmembrane type-1" evidence="11">
    <location>
        <begin position="839"/>
        <end position="1122"/>
    </location>
</feature>
<keyword evidence="8 9" id="KW-0472">Membrane</keyword>
<evidence type="ECO:0000256" key="1">
    <source>
        <dbReference type="ARBA" id="ARBA00004128"/>
    </source>
</evidence>
<keyword evidence="5" id="KW-0547">Nucleotide-binding</keyword>
<keyword evidence="3 9" id="KW-0812">Transmembrane</keyword>
<dbReference type="InterPro" id="IPR017871">
    <property type="entry name" value="ABC_transporter-like_CS"/>
</dbReference>
<dbReference type="SUPFAM" id="SSF90123">
    <property type="entry name" value="ABC transporter transmembrane region"/>
    <property type="match status" value="2"/>
</dbReference>
<proteinExistence type="predicted"/>
<evidence type="ECO:0000256" key="7">
    <source>
        <dbReference type="ARBA" id="ARBA00022989"/>
    </source>
</evidence>
<evidence type="ECO:0000313" key="12">
    <source>
        <dbReference type="EMBL" id="PVH21022.1"/>
    </source>
</evidence>
<keyword evidence="4" id="KW-0677">Repeat</keyword>
<keyword evidence="7 9" id="KW-1133">Transmembrane helix</keyword>
<dbReference type="InterPro" id="IPR003593">
    <property type="entry name" value="AAA+_ATPase"/>
</dbReference>
<dbReference type="InterPro" id="IPR044746">
    <property type="entry name" value="ABCC_6TM_D1"/>
</dbReference>
<dbReference type="GO" id="GO:0005524">
    <property type="term" value="F:ATP binding"/>
    <property type="evidence" value="ECO:0007669"/>
    <property type="project" value="UniProtKB-KW"/>
</dbReference>
<evidence type="ECO:0000259" key="10">
    <source>
        <dbReference type="PROSITE" id="PS50893"/>
    </source>
</evidence>
<feature type="transmembrane region" description="Helical" evidence="9">
    <location>
        <begin position="1063"/>
        <end position="1084"/>
    </location>
</feature>
<dbReference type="FunFam" id="3.40.50.300:FF:000838">
    <property type="entry name" value="ABC multidrug transporter (Eurofung)"/>
    <property type="match status" value="1"/>
</dbReference>
<dbReference type="GO" id="GO:0000329">
    <property type="term" value="C:fungal-type vacuole membrane"/>
    <property type="evidence" value="ECO:0007669"/>
    <property type="project" value="UniProtKB-ARBA"/>
</dbReference>
<dbReference type="Proteomes" id="UP000244309">
    <property type="component" value="Unassembled WGS sequence"/>
</dbReference>
<feature type="transmembrane region" description="Helical" evidence="9">
    <location>
        <begin position="339"/>
        <end position="360"/>
    </location>
</feature>
<dbReference type="Gene3D" id="1.20.1560.10">
    <property type="entry name" value="ABC transporter type 1, transmembrane domain"/>
    <property type="match status" value="2"/>
</dbReference>
<evidence type="ECO:0000256" key="5">
    <source>
        <dbReference type="ARBA" id="ARBA00022741"/>
    </source>
</evidence>
<evidence type="ECO:0000256" key="3">
    <source>
        <dbReference type="ARBA" id="ARBA00022692"/>
    </source>
</evidence>
<keyword evidence="6" id="KW-0067">ATP-binding</keyword>
<dbReference type="CDD" id="cd03250">
    <property type="entry name" value="ABCC_MRP_domain1"/>
    <property type="match status" value="1"/>
</dbReference>
<evidence type="ECO:0000256" key="9">
    <source>
        <dbReference type="SAM" id="Phobius"/>
    </source>
</evidence>
<evidence type="ECO:0000256" key="4">
    <source>
        <dbReference type="ARBA" id="ARBA00022737"/>
    </source>
</evidence>
<dbReference type="GO" id="GO:0140359">
    <property type="term" value="F:ABC-type transporter activity"/>
    <property type="evidence" value="ECO:0007669"/>
    <property type="project" value="InterPro"/>
</dbReference>
<dbReference type="Pfam" id="PF00005">
    <property type="entry name" value="ABC_tran"/>
    <property type="match status" value="2"/>
</dbReference>
<dbReference type="InterPro" id="IPR050173">
    <property type="entry name" value="ABC_transporter_C-like"/>
</dbReference>
<evidence type="ECO:0000256" key="6">
    <source>
        <dbReference type="ARBA" id="ARBA00022840"/>
    </source>
</evidence>
<evidence type="ECO:0000256" key="2">
    <source>
        <dbReference type="ARBA" id="ARBA00022448"/>
    </source>
</evidence>
<feature type="domain" description="ABC transmembrane type-1" evidence="11">
    <location>
        <begin position="222"/>
        <end position="506"/>
    </location>
</feature>
<dbReference type="CDD" id="cd03244">
    <property type="entry name" value="ABCC_MRP_domain2"/>
    <property type="match status" value="1"/>
</dbReference>
<dbReference type="InterPro" id="IPR003439">
    <property type="entry name" value="ABC_transporter-like_ATP-bd"/>
</dbReference>
<protein>
    <submittedName>
        <fullName evidence="12">Uncharacterized protein</fullName>
    </submittedName>
</protein>
<comment type="subcellular location">
    <subcellularLocation>
        <location evidence="1">Vacuole membrane</location>
        <topology evidence="1">Multi-pass membrane protein</topology>
    </subcellularLocation>
</comment>
<evidence type="ECO:0000313" key="13">
    <source>
        <dbReference type="Proteomes" id="UP000244309"/>
    </source>
</evidence>
<feature type="transmembrane region" description="Helical" evidence="9">
    <location>
        <begin position="833"/>
        <end position="855"/>
    </location>
</feature>
<feature type="transmembrane region" description="Helical" evidence="9">
    <location>
        <begin position="875"/>
        <end position="895"/>
    </location>
</feature>
<dbReference type="GeneID" id="37009870"/>
<dbReference type="Gene3D" id="3.40.50.300">
    <property type="entry name" value="P-loop containing nucleotide triphosphate hydrolases"/>
    <property type="match status" value="2"/>
</dbReference>
<name>A0A2V1ATD7_9ASCO</name>
<feature type="domain" description="ABC transporter" evidence="10">
    <location>
        <begin position="1158"/>
        <end position="1392"/>
    </location>
</feature>
<feature type="transmembrane region" description="Helical" evidence="9">
    <location>
        <begin position="20"/>
        <end position="38"/>
    </location>
</feature>
<dbReference type="CDD" id="cd18579">
    <property type="entry name" value="ABC_6TM_ABCC_D1"/>
    <property type="match status" value="1"/>
</dbReference>
<dbReference type="InterPro" id="IPR036640">
    <property type="entry name" value="ABC1_TM_sf"/>
</dbReference>
<dbReference type="PANTHER" id="PTHR24223:SF443">
    <property type="entry name" value="MULTIDRUG-RESISTANCE LIKE PROTEIN 1, ISOFORM I"/>
    <property type="match status" value="1"/>
</dbReference>
<dbReference type="SUPFAM" id="SSF52540">
    <property type="entry name" value="P-loop containing nucleoside triphosphate hydrolases"/>
    <property type="match status" value="2"/>
</dbReference>
<dbReference type="InterPro" id="IPR027417">
    <property type="entry name" value="P-loop_NTPase"/>
</dbReference>
<dbReference type="OrthoDB" id="6500128at2759"/>
<evidence type="ECO:0000256" key="8">
    <source>
        <dbReference type="ARBA" id="ARBA00023136"/>
    </source>
</evidence>
<dbReference type="FunFam" id="1.20.1560.10:FF:000013">
    <property type="entry name" value="ABC transporter C family member 2"/>
    <property type="match status" value="1"/>
</dbReference>
<feature type="transmembrane region" description="Helical" evidence="9">
    <location>
        <begin position="479"/>
        <end position="498"/>
    </location>
</feature>
<feature type="transmembrane region" description="Helical" evidence="9">
    <location>
        <begin position="366"/>
        <end position="389"/>
    </location>
</feature>
<dbReference type="SMART" id="SM00382">
    <property type="entry name" value="AAA"/>
    <property type="match status" value="2"/>
</dbReference>
<dbReference type="PANTHER" id="PTHR24223">
    <property type="entry name" value="ATP-BINDING CASSETTE SUB-FAMILY C"/>
    <property type="match status" value="1"/>
</dbReference>
<gene>
    <name evidence="12" type="ORF">CXQ85_004540</name>
</gene>
<reference evidence="12 13" key="1">
    <citation type="submission" date="2017-12" db="EMBL/GenBank/DDBJ databases">
        <title>Genome Sequence of a Multidrug-Resistant Candida haemulonii Isolate from a Patient with Chronic Leg Ulcers in Israel.</title>
        <authorList>
            <person name="Chow N.A."/>
            <person name="Gade L."/>
            <person name="Batra D."/>
            <person name="Rowe L.A."/>
            <person name="Ben-Ami R."/>
            <person name="Loparev V.N."/>
            <person name="Litvintseva A.P."/>
        </authorList>
    </citation>
    <scope>NUCLEOTIDE SEQUENCE [LARGE SCALE GENOMIC DNA]</scope>
    <source>
        <strain evidence="12 13">B11899</strain>
    </source>
</reference>
<dbReference type="PROSITE" id="PS50929">
    <property type="entry name" value="ABC_TM1F"/>
    <property type="match status" value="2"/>
</dbReference>
<sequence length="1395" mass="153408">MSYEATKYSLFGKSLENPLRYLTAALTLGFLVVYRNTLHTNGIQKGNPIYVFRVVLFGLITAYLGHLGSTERQAKLIPVFVSSAAIFPHQLVESSITRKSHVLLGFYWSFEAIETLKYPIPILPKILLSSGQITLGVLEIVLLSRHRSFTSAFETASSVYSNISFSWLNPAIESIYKNGFVRLEDLPEDAISQKANYDTEFQKQLALVTALAKAFYPLAARAVAFHFLFRASEFVKPYLLKNLIRFIDRRYVGAEPDTKPGLIIALELFISILAMTEFTTWSSSASTRFSNAVCTSLRSVIYRKTLKLSRSAREKYPQGKIHNLVYSDMAAIRKASSNLNSILATPFRLLSCLLLLRGLVGWSTVGGLIILTISIPLNTYVISCITVYMKKSRAVKDKRGQAVIDLFSSMKLIKLYAWEDFMVKKLFKIRNDQEIPAVTGIRTWNSIMNFISPFSTFLASFVILAWYSLVSKKALTSDIMFTAIHLLQMLPSLILNIPQHITFTQNARLALGKVSEFLQAEEIADIVSEDPSQPDIAVKVPGLSFSWTAPDNQEKTKQALHDIHLEVKKGEFISLVGTVGAGKSALLSAILGDLYVSAGKGPITVNGSVAYVSQTPWITNTTLRENILFGHEYNTEAFNKVVIACQLSVDIEKLTQKDLTLVGEKGLSLSGGQKARIALARAVYSGAEVLIIDDVLSAVDNHVGSSLVREVFSKKGILAGRTVLLATNNSTVLAHSDRVYLIEDGRLVEKASYKDVVEAPGRLQKLKAYFSTHSDIPPTDTGSNFRSFVFDSKLAEFTLDPLKTQLTKRSELPVEKTSKGGISREVYIGYAKACSVPFVVFLAVLSILTELFSVGTKLWLDLWSHKAPSGENKAVLYYVLGYALIGSSGELVKFARGWFIKTKIGLGSGKSLFENMTSGLVNSPMVFFDKTPLGRITARYTIDIDKIEGVLPVKILRFITNSSEAAVTAIVLVYSSPALFPVLAVAVIPYKYAQARYLASSREFGRFTSASSAPILSHYQETALGLDSIRAYKQEDRFTKILHANMNFELQADYLSYAAGRWLIARLQALVAVIVLLISVYFVLMSGVNGVTGGTVGFAMGYAFSITMTLKSLVSSSTGIDTDFIAVERCLEYSKIVTEESSTTLTSTSSDWSSNGSIVFENYSATYENDSEPVLKEVSLSIKAGEKVGVVGRTGAGKSSLLLALFRMIKPIGGSITIGGVNTQSLKLHDLRSHLGIIPQDSFLFQGSIRENLDPFGEHSDDQIWQALEDAKMKTAVEALDSGLESKVGTDGSNLSGGQKQLLCLARALLKSSSFLFMDEATASVDSQTDELIQEVLREKTRNKTVITIAHRTSTVLKYDKILALEDGRVVEFDTPEALLNNPHSLFHSLVKAGV</sequence>
<keyword evidence="13" id="KW-1185">Reference proteome</keyword>
<accession>A0A2V1ATD7</accession>
<feature type="transmembrane region" description="Helical" evidence="9">
    <location>
        <begin position="447"/>
        <end position="467"/>
    </location>
</feature>
<dbReference type="CDD" id="cd18580">
    <property type="entry name" value="ABC_6TM_ABCC_D2"/>
    <property type="match status" value="1"/>
</dbReference>
<organism evidence="12 13">
    <name type="scientific">Candidozyma haemuli</name>
    <dbReference type="NCBI Taxonomy" id="45357"/>
    <lineage>
        <taxon>Eukaryota</taxon>
        <taxon>Fungi</taxon>
        <taxon>Dikarya</taxon>
        <taxon>Ascomycota</taxon>
        <taxon>Saccharomycotina</taxon>
        <taxon>Pichiomycetes</taxon>
        <taxon>Metschnikowiaceae</taxon>
        <taxon>Candidozyma</taxon>
    </lineage>
</organism>
<feature type="transmembrane region" description="Helical" evidence="9">
    <location>
        <begin position="50"/>
        <end position="68"/>
    </location>
</feature>
<keyword evidence="2" id="KW-0813">Transport</keyword>
<feature type="domain" description="ABC transporter" evidence="10">
    <location>
        <begin position="538"/>
        <end position="769"/>
    </location>
</feature>
<dbReference type="PROSITE" id="PS50893">
    <property type="entry name" value="ABC_TRANSPORTER_2"/>
    <property type="match status" value="2"/>
</dbReference>
<dbReference type="RefSeq" id="XP_025341962.1">
    <property type="nucleotide sequence ID" value="XM_025488154.1"/>
</dbReference>
<dbReference type="STRING" id="45357.A0A2V1ATD7"/>
<feature type="transmembrane region" description="Helical" evidence="9">
    <location>
        <begin position="1090"/>
        <end position="1110"/>
    </location>
</feature>
<dbReference type="VEuPathDB" id="FungiDB:CXQ85_004540"/>
<dbReference type="Pfam" id="PF00664">
    <property type="entry name" value="ABC_membrane"/>
    <property type="match status" value="2"/>
</dbReference>
<evidence type="ECO:0000259" key="11">
    <source>
        <dbReference type="PROSITE" id="PS50929"/>
    </source>
</evidence>
<dbReference type="EMBL" id="PKFO01000004">
    <property type="protein sequence ID" value="PVH21022.1"/>
    <property type="molecule type" value="Genomic_DNA"/>
</dbReference>
<dbReference type="FunFam" id="3.40.50.300:FF:000997">
    <property type="entry name" value="Multidrug resistance-associated protein 1"/>
    <property type="match status" value="1"/>
</dbReference>
<dbReference type="PROSITE" id="PS00211">
    <property type="entry name" value="ABC_TRANSPORTER_1"/>
    <property type="match status" value="2"/>
</dbReference>
<dbReference type="InterPro" id="IPR011527">
    <property type="entry name" value="ABC1_TM_dom"/>
</dbReference>
<dbReference type="InterPro" id="IPR044726">
    <property type="entry name" value="ABCC_6TM_D2"/>
</dbReference>